<name>A0A2H4ZPE5_9EUKA</name>
<keyword evidence="1" id="KW-0472">Membrane</keyword>
<dbReference type="PANTHER" id="PTHR39085:SF1">
    <property type="entry name" value="SLL0924 PROTEIN"/>
    <property type="match status" value="1"/>
</dbReference>
<evidence type="ECO:0000313" key="2">
    <source>
        <dbReference type="EMBL" id="AUG32369.1"/>
    </source>
</evidence>
<dbReference type="InterPro" id="IPR019250">
    <property type="entry name" value="DUF2227_metal-bd"/>
</dbReference>
<gene>
    <name evidence="2" type="ORF">PLO_373</name>
</gene>
<keyword evidence="1" id="KW-0812">Transmembrane</keyword>
<evidence type="ECO:0008006" key="3">
    <source>
        <dbReference type="Google" id="ProtNLM"/>
    </source>
</evidence>
<feature type="transmembrane region" description="Helical" evidence="1">
    <location>
        <begin position="128"/>
        <end position="147"/>
    </location>
</feature>
<keyword evidence="1" id="KW-1133">Transmembrane helix</keyword>
<feature type="transmembrane region" description="Helical" evidence="1">
    <location>
        <begin position="12"/>
        <end position="45"/>
    </location>
</feature>
<evidence type="ECO:0000256" key="1">
    <source>
        <dbReference type="SAM" id="Phobius"/>
    </source>
</evidence>
<protein>
    <recommendedName>
        <fullName evidence="3">Metal-binding protein</fullName>
    </recommendedName>
</protein>
<sequence>MSSGFNHDKYNYLWSLPFALLCSLEMGWSGFIVGGGSFLIGGFWLSPDLDISSNPSRRWGPFKILWTPYRKLLRHRSILSHTFLLGTTSRLIYIATLLSLFLNLFSYAGFPLVNFDLFLSDNFVKTKIEIPLCAFIALEVSAWLHLLQDINLFKKIW</sequence>
<dbReference type="Pfam" id="PF09988">
    <property type="entry name" value="DUF2227"/>
    <property type="match status" value="1"/>
</dbReference>
<reference evidence="2" key="1">
    <citation type="submission" date="2017-10" db="EMBL/GenBank/DDBJ databases">
        <title>Paulinella longichromatophora chromatophore genome.</title>
        <authorList>
            <person name="Lhee D."/>
            <person name="Yoon H.S."/>
        </authorList>
    </citation>
    <scope>NUCLEOTIDE SEQUENCE</scope>
</reference>
<dbReference type="PANTHER" id="PTHR39085">
    <property type="entry name" value="SLL0924 PROTEIN"/>
    <property type="match status" value="1"/>
</dbReference>
<organism evidence="2">
    <name type="scientific">Paulinella longichromatophora</name>
    <dbReference type="NCBI Taxonomy" id="1708747"/>
    <lineage>
        <taxon>Eukaryota</taxon>
        <taxon>Sar</taxon>
        <taxon>Rhizaria</taxon>
        <taxon>Cercozoa</taxon>
        <taxon>Imbricatea</taxon>
        <taxon>Silicofilosea</taxon>
        <taxon>Euglyphida</taxon>
        <taxon>Paulinellidae</taxon>
        <taxon>Paulinella</taxon>
    </lineage>
</organism>
<dbReference type="EMBL" id="MG264610">
    <property type="protein sequence ID" value="AUG32369.1"/>
    <property type="molecule type" value="Genomic_DNA"/>
</dbReference>
<geneLocation type="plastid" evidence="2"/>
<proteinExistence type="predicted"/>
<keyword evidence="2" id="KW-0934">Plastid</keyword>
<feature type="transmembrane region" description="Helical" evidence="1">
    <location>
        <begin position="83"/>
        <end position="108"/>
    </location>
</feature>
<dbReference type="AlphaFoldDB" id="A0A2H4ZPE5"/>
<accession>A0A2H4ZPE5</accession>